<gene>
    <name evidence="4" type="ORF">GRI41_10395</name>
</gene>
<keyword evidence="5" id="KW-1185">Reference proteome</keyword>
<feature type="chain" id="PRO_5032863562" evidence="2">
    <location>
        <begin position="21"/>
        <end position="190"/>
    </location>
</feature>
<organism evidence="4 5">
    <name type="scientific">Pontixanthobacter aquaemixtae</name>
    <dbReference type="NCBI Taxonomy" id="1958940"/>
    <lineage>
        <taxon>Bacteria</taxon>
        <taxon>Pseudomonadati</taxon>
        <taxon>Pseudomonadota</taxon>
        <taxon>Alphaproteobacteria</taxon>
        <taxon>Sphingomonadales</taxon>
        <taxon>Erythrobacteraceae</taxon>
        <taxon>Pontixanthobacter</taxon>
    </lineage>
</organism>
<dbReference type="OrthoDB" id="5431326at2"/>
<evidence type="ECO:0000313" key="4">
    <source>
        <dbReference type="EMBL" id="MXO91234.1"/>
    </source>
</evidence>
<reference evidence="4 5" key="1">
    <citation type="submission" date="2019-12" db="EMBL/GenBank/DDBJ databases">
        <title>Genomic-based taxomic classification of the family Erythrobacteraceae.</title>
        <authorList>
            <person name="Xu L."/>
        </authorList>
    </citation>
    <scope>NUCLEOTIDE SEQUENCE [LARGE SCALE GENOMIC DNA]</scope>
    <source>
        <strain evidence="4 5">KCTC 52763</strain>
    </source>
</reference>
<dbReference type="Proteomes" id="UP000442714">
    <property type="component" value="Unassembled WGS sequence"/>
</dbReference>
<dbReference type="SUPFAM" id="SSF49329">
    <property type="entry name" value="Cu,Zn superoxide dismutase-like"/>
    <property type="match status" value="1"/>
</dbReference>
<accession>A0A844ZUT5</accession>
<dbReference type="InterPro" id="IPR036423">
    <property type="entry name" value="SOD-like_Cu/Zn_dom_sf"/>
</dbReference>
<dbReference type="InterPro" id="IPR018152">
    <property type="entry name" value="SOD_Cu/Zn_BS"/>
</dbReference>
<comment type="caution">
    <text evidence="4">The sequence shown here is derived from an EMBL/GenBank/DDBJ whole genome shotgun (WGS) entry which is preliminary data.</text>
</comment>
<name>A0A844ZUT5_9SPHN</name>
<feature type="domain" description="Superoxide dismutase copper/zinc binding" evidence="3">
    <location>
        <begin position="57"/>
        <end position="185"/>
    </location>
</feature>
<evidence type="ECO:0000259" key="3">
    <source>
        <dbReference type="Pfam" id="PF00080"/>
    </source>
</evidence>
<dbReference type="InterPro" id="IPR024134">
    <property type="entry name" value="SOD_Cu/Zn_/chaperone"/>
</dbReference>
<dbReference type="EMBL" id="WTYX01000002">
    <property type="protein sequence ID" value="MXO91234.1"/>
    <property type="molecule type" value="Genomic_DNA"/>
</dbReference>
<dbReference type="Pfam" id="PF00080">
    <property type="entry name" value="Sod_Cu"/>
    <property type="match status" value="1"/>
</dbReference>
<comment type="similarity">
    <text evidence="1">Belongs to the Cu-Zn superoxide dismutase family.</text>
</comment>
<dbReference type="PANTHER" id="PTHR10003">
    <property type="entry name" value="SUPEROXIDE DISMUTASE CU-ZN -RELATED"/>
    <property type="match status" value="1"/>
</dbReference>
<evidence type="ECO:0000313" key="5">
    <source>
        <dbReference type="Proteomes" id="UP000442714"/>
    </source>
</evidence>
<dbReference type="InterPro" id="IPR001424">
    <property type="entry name" value="SOD_Cu_Zn_dom"/>
</dbReference>
<sequence>MKLTKFALAASLATALTACSGQGENAPGAGDSDDQAVQTPNRIAYGDLALGDGSEAGAVKIVSDGQAIKLLVAAQNLPEGTHGFHLHETGSCEAPDFASAGGHLNPLMKSHGTESADGAHVGDLPNLVITTDKDGPQEFALQGSEQQISDWIFDADGTAVVIHADPDDYKTDPSGNAGARIACAVLTGGD</sequence>
<keyword evidence="2" id="KW-0732">Signal</keyword>
<evidence type="ECO:0000256" key="2">
    <source>
        <dbReference type="SAM" id="SignalP"/>
    </source>
</evidence>
<dbReference type="GO" id="GO:0005507">
    <property type="term" value="F:copper ion binding"/>
    <property type="evidence" value="ECO:0007669"/>
    <property type="project" value="InterPro"/>
</dbReference>
<dbReference type="Gene3D" id="2.60.40.200">
    <property type="entry name" value="Superoxide dismutase, copper/zinc binding domain"/>
    <property type="match status" value="1"/>
</dbReference>
<dbReference type="GO" id="GO:0006801">
    <property type="term" value="P:superoxide metabolic process"/>
    <property type="evidence" value="ECO:0007669"/>
    <property type="project" value="InterPro"/>
</dbReference>
<evidence type="ECO:0000256" key="1">
    <source>
        <dbReference type="ARBA" id="ARBA00010457"/>
    </source>
</evidence>
<dbReference type="AlphaFoldDB" id="A0A844ZUT5"/>
<proteinExistence type="inferred from homology"/>
<dbReference type="PROSITE" id="PS00087">
    <property type="entry name" value="SOD_CU_ZN_1"/>
    <property type="match status" value="1"/>
</dbReference>
<dbReference type="RefSeq" id="WP_160604940.1">
    <property type="nucleotide sequence ID" value="NZ_WTYX01000002.1"/>
</dbReference>
<feature type="signal peptide" evidence="2">
    <location>
        <begin position="1"/>
        <end position="20"/>
    </location>
</feature>
<dbReference type="PROSITE" id="PS51257">
    <property type="entry name" value="PROKAR_LIPOPROTEIN"/>
    <property type="match status" value="1"/>
</dbReference>
<protein>
    <submittedName>
        <fullName evidence="4">Superoxide dismutase family protein</fullName>
    </submittedName>
</protein>